<dbReference type="AlphaFoldDB" id="A0AB38CIJ7"/>
<dbReference type="GO" id="GO:0046872">
    <property type="term" value="F:metal ion binding"/>
    <property type="evidence" value="ECO:0007669"/>
    <property type="project" value="UniProtKB-KW"/>
</dbReference>
<evidence type="ECO:0000256" key="2">
    <source>
        <dbReference type="ARBA" id="ARBA00022475"/>
    </source>
</evidence>
<feature type="transmembrane region" description="Helical" evidence="12">
    <location>
        <begin position="39"/>
        <end position="59"/>
    </location>
</feature>
<feature type="transmembrane region" description="Helical" evidence="12">
    <location>
        <begin position="344"/>
        <end position="362"/>
    </location>
</feature>
<evidence type="ECO:0000256" key="8">
    <source>
        <dbReference type="ARBA" id="ARBA00023133"/>
    </source>
</evidence>
<evidence type="ECO:0000256" key="9">
    <source>
        <dbReference type="ARBA" id="ARBA00023136"/>
    </source>
</evidence>
<dbReference type="GO" id="GO:0006784">
    <property type="term" value="P:heme A biosynthetic process"/>
    <property type="evidence" value="ECO:0007669"/>
    <property type="project" value="InterPro"/>
</dbReference>
<name>A0AB38CIJ7_9BURK</name>
<keyword evidence="7" id="KW-0408">Iron</keyword>
<gene>
    <name evidence="13" type="ORF">SAMN03097694_5391</name>
</gene>
<reference evidence="13 14" key="1">
    <citation type="submission" date="2016-11" db="EMBL/GenBank/DDBJ databases">
        <authorList>
            <person name="Varghese N."/>
            <person name="Submissions S."/>
        </authorList>
    </citation>
    <scope>NUCLEOTIDE SEQUENCE [LARGE SCALE GENOMIC DNA]</scope>
    <source>
        <strain evidence="13 14">NFR18</strain>
    </source>
</reference>
<dbReference type="Pfam" id="PF02628">
    <property type="entry name" value="COX15-CtaA"/>
    <property type="match status" value="1"/>
</dbReference>
<dbReference type="InterPro" id="IPR050450">
    <property type="entry name" value="COX15/CtaA_HemeA_synthase"/>
</dbReference>
<keyword evidence="8" id="KW-0350">Heme biosynthesis</keyword>
<proteinExistence type="predicted"/>
<keyword evidence="3 12" id="KW-0812">Transmembrane</keyword>
<dbReference type="GO" id="GO:0016491">
    <property type="term" value="F:oxidoreductase activity"/>
    <property type="evidence" value="ECO:0007669"/>
    <property type="project" value="UniProtKB-KW"/>
</dbReference>
<feature type="transmembrane region" description="Helical" evidence="12">
    <location>
        <begin position="210"/>
        <end position="232"/>
    </location>
</feature>
<keyword evidence="9 12" id="KW-0472">Membrane</keyword>
<evidence type="ECO:0000256" key="1">
    <source>
        <dbReference type="ARBA" id="ARBA00004141"/>
    </source>
</evidence>
<feature type="transmembrane region" description="Helical" evidence="12">
    <location>
        <begin position="316"/>
        <end position="338"/>
    </location>
</feature>
<feature type="transmembrane region" description="Helical" evidence="12">
    <location>
        <begin position="6"/>
        <end position="27"/>
    </location>
</feature>
<protein>
    <submittedName>
        <fullName evidence="13">Cytochrome c oxidase assembly protein subunit 15</fullName>
    </submittedName>
</protein>
<evidence type="ECO:0000313" key="13">
    <source>
        <dbReference type="EMBL" id="SFY25418.1"/>
    </source>
</evidence>
<dbReference type="PANTHER" id="PTHR35457">
    <property type="entry name" value="HEME A SYNTHASE"/>
    <property type="match status" value="1"/>
</dbReference>
<evidence type="ECO:0000256" key="3">
    <source>
        <dbReference type="ARBA" id="ARBA00022692"/>
    </source>
</evidence>
<evidence type="ECO:0000256" key="10">
    <source>
        <dbReference type="ARBA" id="ARBA00023157"/>
    </source>
</evidence>
<feature type="transmembrane region" description="Helical" evidence="12">
    <location>
        <begin position="139"/>
        <end position="162"/>
    </location>
</feature>
<feature type="transmembrane region" description="Helical" evidence="12">
    <location>
        <begin position="110"/>
        <end position="127"/>
    </location>
</feature>
<evidence type="ECO:0000313" key="14">
    <source>
        <dbReference type="Proteomes" id="UP000182489"/>
    </source>
</evidence>
<evidence type="ECO:0000256" key="5">
    <source>
        <dbReference type="ARBA" id="ARBA00022989"/>
    </source>
</evidence>
<sequence length="392" mass="42538">MPTMHLSALAQLGLTGLLVALLPLTMVWVSADANKYRKLVWIAVFLTVDLIMFGGFTRLSDSGLGCPDWPGCYGSANPFLAHEHIVAAETLMPTGPVTVVKAWIEMTHRYLAMAIGVLIVAMMVQAWRQWKKSKREEFAPALPTALFLFVCLQGAFGAWTVTLKLQPVIVTIHLLLGMGLLAMLTWLGGRQDHAVQPLLRADADAAVLRPVRALAIFSLVLLTVQIALGGWVSTNYATLACTDFPLCGGKVIPEMDFEHGFHLWRELGKTAAGHYLPFSALTAIHWVHRNFAFIVVAGIGYTVFRAWKLPSLRGTARWVALVLVLQAATGLATIYLSWPLSIAVLHNGGAALLVLLLTMLNYKAKFQLDVARKSASASAPVPSAPASPSRIA</sequence>
<comment type="subcellular location">
    <subcellularLocation>
        <location evidence="1">Membrane</location>
        <topology evidence="1">Multi-pass membrane protein</topology>
    </subcellularLocation>
</comment>
<dbReference type="GO" id="GO:0016020">
    <property type="term" value="C:membrane"/>
    <property type="evidence" value="ECO:0007669"/>
    <property type="project" value="UniProtKB-SubCell"/>
</dbReference>
<evidence type="ECO:0000256" key="11">
    <source>
        <dbReference type="ARBA" id="ARBA00023444"/>
    </source>
</evidence>
<evidence type="ECO:0000256" key="12">
    <source>
        <dbReference type="SAM" id="Phobius"/>
    </source>
</evidence>
<feature type="transmembrane region" description="Helical" evidence="12">
    <location>
        <begin position="168"/>
        <end position="189"/>
    </location>
</feature>
<dbReference type="InterPro" id="IPR003780">
    <property type="entry name" value="COX15/CtaA_fam"/>
</dbReference>
<keyword evidence="10" id="KW-1015">Disulfide bond</keyword>
<comment type="caution">
    <text evidence="13">The sequence shown here is derived from an EMBL/GenBank/DDBJ whole genome shotgun (WGS) entry which is preliminary data.</text>
</comment>
<dbReference type="Proteomes" id="UP000182489">
    <property type="component" value="Unassembled WGS sequence"/>
</dbReference>
<comment type="pathway">
    <text evidence="11">Porphyrin-containing compound metabolism.</text>
</comment>
<dbReference type="PANTHER" id="PTHR35457:SF1">
    <property type="entry name" value="HEME A SYNTHASE"/>
    <property type="match status" value="1"/>
</dbReference>
<organism evidence="13 14">
    <name type="scientific">Janthinobacterium lividum</name>
    <dbReference type="NCBI Taxonomy" id="29581"/>
    <lineage>
        <taxon>Bacteria</taxon>
        <taxon>Pseudomonadati</taxon>
        <taxon>Pseudomonadota</taxon>
        <taxon>Betaproteobacteria</taxon>
        <taxon>Burkholderiales</taxon>
        <taxon>Oxalobacteraceae</taxon>
        <taxon>Janthinobacterium</taxon>
    </lineage>
</organism>
<evidence type="ECO:0000256" key="6">
    <source>
        <dbReference type="ARBA" id="ARBA00023002"/>
    </source>
</evidence>
<evidence type="ECO:0000256" key="7">
    <source>
        <dbReference type="ARBA" id="ARBA00023004"/>
    </source>
</evidence>
<evidence type="ECO:0000256" key="4">
    <source>
        <dbReference type="ARBA" id="ARBA00022723"/>
    </source>
</evidence>
<keyword evidence="6" id="KW-0560">Oxidoreductase</keyword>
<keyword evidence="2" id="KW-1003">Cell membrane</keyword>
<feature type="transmembrane region" description="Helical" evidence="12">
    <location>
        <begin position="286"/>
        <end position="304"/>
    </location>
</feature>
<dbReference type="EMBL" id="FPKH01000008">
    <property type="protein sequence ID" value="SFY25418.1"/>
    <property type="molecule type" value="Genomic_DNA"/>
</dbReference>
<accession>A0AB38CIJ7</accession>
<keyword evidence="4" id="KW-0479">Metal-binding</keyword>
<keyword evidence="5 12" id="KW-1133">Transmembrane helix</keyword>